<evidence type="ECO:0000313" key="3">
    <source>
        <dbReference type="EMBL" id="GLF95234.1"/>
    </source>
</evidence>
<dbReference type="EMBL" id="BSBI01000004">
    <property type="protein sequence ID" value="GLF95234.1"/>
    <property type="molecule type" value="Genomic_DNA"/>
</dbReference>
<evidence type="ECO:0000256" key="1">
    <source>
        <dbReference type="SAM" id="MobiDB-lite"/>
    </source>
</evidence>
<dbReference type="Pfam" id="PF01471">
    <property type="entry name" value="PG_binding_1"/>
    <property type="match status" value="2"/>
</dbReference>
<reference evidence="3 4" key="1">
    <citation type="submission" date="2022-10" db="EMBL/GenBank/DDBJ databases">
        <title>Draft genome sequence of Streptomyces sp. YSPA8.</title>
        <authorList>
            <person name="Moriuchi R."/>
            <person name="Dohra H."/>
            <person name="Yamamura H."/>
            <person name="Kodani S."/>
        </authorList>
    </citation>
    <scope>NUCLEOTIDE SEQUENCE [LARGE SCALE GENOMIC DNA]</scope>
    <source>
        <strain evidence="3 4">YSPA8</strain>
    </source>
</reference>
<dbReference type="InterPro" id="IPR002477">
    <property type="entry name" value="Peptidoglycan-bd-like"/>
</dbReference>
<dbReference type="InterPro" id="IPR001387">
    <property type="entry name" value="Cro/C1-type_HTH"/>
</dbReference>
<proteinExistence type="predicted"/>
<accession>A0ABQ5NXX6</accession>
<feature type="domain" description="HTH cro/C1-type" evidence="2">
    <location>
        <begin position="56"/>
        <end position="102"/>
    </location>
</feature>
<dbReference type="Gene3D" id="1.10.101.10">
    <property type="entry name" value="PGBD-like superfamily/PGBD"/>
    <property type="match status" value="2"/>
</dbReference>
<dbReference type="PROSITE" id="PS50943">
    <property type="entry name" value="HTH_CROC1"/>
    <property type="match status" value="1"/>
</dbReference>
<protein>
    <submittedName>
        <fullName evidence="3">Peptidoglycan-binding protein</fullName>
    </submittedName>
</protein>
<sequence>MRIARLFRMTAERGTHVGREQRGEGPGGEAGIELARMLRRWWEEAESPPGSGRRPTQQALALKLGIDQTTLSRYLNVERPSTAPLQVVETLHALLRAPAEELEQARKLRHRALRENTRRQATGGGGERLAPMADEAVSTALEQESDPAAGSGERRAPGRPGFRRLRPVLIAGAVALAFAAGMAVQERYVSPGHSSAAGAAGEGAPQGMAPLEWPVLYMAKEDYYTRGRVLQYLLNAHGFTVRTDGFFRQDTKDAVMEFQQRQGLPADGKVGRKTWPELVKEVGHGSGRFEVRAVQELLDNVGNGGTEVTGRFTSATAEDVRAFQRSEHLPVTGKVDVDTWLALLVRQSPPSKAPAYQRSAGTLPTTPA</sequence>
<dbReference type="Gene3D" id="1.10.260.40">
    <property type="entry name" value="lambda repressor-like DNA-binding domains"/>
    <property type="match status" value="1"/>
</dbReference>
<dbReference type="InterPro" id="IPR010982">
    <property type="entry name" value="Lambda_DNA-bd_dom_sf"/>
</dbReference>
<name>A0ABQ5NXX6_9ACTN</name>
<comment type="caution">
    <text evidence="3">The sequence shown here is derived from an EMBL/GenBank/DDBJ whole genome shotgun (WGS) entry which is preliminary data.</text>
</comment>
<dbReference type="Proteomes" id="UP001291653">
    <property type="component" value="Unassembled WGS sequence"/>
</dbReference>
<evidence type="ECO:0000313" key="4">
    <source>
        <dbReference type="Proteomes" id="UP001291653"/>
    </source>
</evidence>
<dbReference type="SUPFAM" id="SSF47090">
    <property type="entry name" value="PGBD-like"/>
    <property type="match status" value="2"/>
</dbReference>
<dbReference type="CDD" id="cd00093">
    <property type="entry name" value="HTH_XRE"/>
    <property type="match status" value="1"/>
</dbReference>
<organism evidence="3 4">
    <name type="scientific">Streptomyces yaizuensis</name>
    <dbReference type="NCBI Taxonomy" id="2989713"/>
    <lineage>
        <taxon>Bacteria</taxon>
        <taxon>Bacillati</taxon>
        <taxon>Actinomycetota</taxon>
        <taxon>Actinomycetes</taxon>
        <taxon>Kitasatosporales</taxon>
        <taxon>Streptomycetaceae</taxon>
        <taxon>Streptomyces</taxon>
    </lineage>
</organism>
<dbReference type="InterPro" id="IPR036365">
    <property type="entry name" value="PGBD-like_sf"/>
</dbReference>
<keyword evidence="4" id="KW-1185">Reference proteome</keyword>
<gene>
    <name evidence="3" type="ORF">SYYSPA8_13075</name>
</gene>
<feature type="region of interest" description="Disordered" evidence="1">
    <location>
        <begin position="137"/>
        <end position="161"/>
    </location>
</feature>
<dbReference type="RefSeq" id="WP_323447285.1">
    <property type="nucleotide sequence ID" value="NZ_BSBI01000004.1"/>
</dbReference>
<dbReference type="InterPro" id="IPR036366">
    <property type="entry name" value="PGBDSf"/>
</dbReference>
<evidence type="ECO:0000259" key="2">
    <source>
        <dbReference type="PROSITE" id="PS50943"/>
    </source>
</evidence>